<dbReference type="Proteomes" id="UP001596512">
    <property type="component" value="Unassembled WGS sequence"/>
</dbReference>
<comment type="caution">
    <text evidence="1">The sequence shown here is derived from an EMBL/GenBank/DDBJ whole genome shotgun (WGS) entry which is preliminary data.</text>
</comment>
<keyword evidence="2" id="KW-1185">Reference proteome</keyword>
<name>A0ABW2TYY8_9PSEU</name>
<reference evidence="2" key="1">
    <citation type="journal article" date="2019" name="Int. J. Syst. Evol. Microbiol.">
        <title>The Global Catalogue of Microorganisms (GCM) 10K type strain sequencing project: providing services to taxonomists for standard genome sequencing and annotation.</title>
        <authorList>
            <consortium name="The Broad Institute Genomics Platform"/>
            <consortium name="The Broad Institute Genome Sequencing Center for Infectious Disease"/>
            <person name="Wu L."/>
            <person name="Ma J."/>
        </authorList>
    </citation>
    <scope>NUCLEOTIDE SEQUENCE [LARGE SCALE GENOMIC DNA]</scope>
    <source>
        <strain evidence="2">JCM 17695</strain>
    </source>
</reference>
<dbReference type="EMBL" id="JBHTEY010000004">
    <property type="protein sequence ID" value="MFC7618458.1"/>
    <property type="molecule type" value="Genomic_DNA"/>
</dbReference>
<evidence type="ECO:0000313" key="2">
    <source>
        <dbReference type="Proteomes" id="UP001596512"/>
    </source>
</evidence>
<organism evidence="1 2">
    <name type="scientific">Actinokineospora soli</name>
    <dbReference type="NCBI Taxonomy" id="1048753"/>
    <lineage>
        <taxon>Bacteria</taxon>
        <taxon>Bacillati</taxon>
        <taxon>Actinomycetota</taxon>
        <taxon>Actinomycetes</taxon>
        <taxon>Pseudonocardiales</taxon>
        <taxon>Pseudonocardiaceae</taxon>
        <taxon>Actinokineospora</taxon>
    </lineage>
</organism>
<sequence length="115" mass="11984">MTDLVGAFVTPNRALLGRMVAANTVHFAVSGSGRLVLHPVPGFGTVMCVFTSRDLLAEYQVAVGAPSSDRLESARGRKVVARVVRDGTVGLSVNPLGGGGSPHGRSWTAEELRAL</sequence>
<evidence type="ECO:0000313" key="1">
    <source>
        <dbReference type="EMBL" id="MFC7618458.1"/>
    </source>
</evidence>
<accession>A0ABW2TYY8</accession>
<proteinExistence type="predicted"/>
<gene>
    <name evidence="1" type="ORF">ACFQV2_39045</name>
</gene>
<protein>
    <recommendedName>
        <fullName evidence="3">Pyridoxamine 5'-phosphate oxidase</fullName>
    </recommendedName>
</protein>
<evidence type="ECO:0008006" key="3">
    <source>
        <dbReference type="Google" id="ProtNLM"/>
    </source>
</evidence>